<dbReference type="AlphaFoldDB" id="A0A559KEG4"/>
<evidence type="ECO:0000313" key="2">
    <source>
        <dbReference type="Proteomes" id="UP000317036"/>
    </source>
</evidence>
<proteinExistence type="predicted"/>
<dbReference type="RefSeq" id="WP_144845005.1">
    <property type="nucleotide sequence ID" value="NZ_VNJI01000007.1"/>
</dbReference>
<dbReference type="OrthoDB" id="1683552at2"/>
<dbReference type="EMBL" id="VNJI01000007">
    <property type="protein sequence ID" value="TVY10515.1"/>
    <property type="molecule type" value="Genomic_DNA"/>
</dbReference>
<accession>A0A559KEG4</accession>
<organism evidence="1 2">
    <name type="scientific">Paenibacillus cremeus</name>
    <dbReference type="NCBI Taxonomy" id="2163881"/>
    <lineage>
        <taxon>Bacteria</taxon>
        <taxon>Bacillati</taxon>
        <taxon>Bacillota</taxon>
        <taxon>Bacilli</taxon>
        <taxon>Bacillales</taxon>
        <taxon>Paenibacillaceae</taxon>
        <taxon>Paenibacillus</taxon>
    </lineage>
</organism>
<name>A0A559KEG4_9BACL</name>
<sequence length="84" mass="9198">MSYVCEVCNGMTALTVECQSCHAPANDQGKLSDYYGPYSPYRPADELKAANGFEDLASHQCIHVAFCPQCANTFYSAVQEQPNP</sequence>
<keyword evidence="2" id="KW-1185">Reference proteome</keyword>
<reference evidence="1 2" key="1">
    <citation type="submission" date="2019-07" db="EMBL/GenBank/DDBJ databases">
        <authorList>
            <person name="Kim J."/>
        </authorList>
    </citation>
    <scope>NUCLEOTIDE SEQUENCE [LARGE SCALE GENOMIC DNA]</scope>
    <source>
        <strain evidence="1 2">JC52</strain>
    </source>
</reference>
<comment type="caution">
    <text evidence="1">The sequence shown here is derived from an EMBL/GenBank/DDBJ whole genome shotgun (WGS) entry which is preliminary data.</text>
</comment>
<dbReference type="Proteomes" id="UP000317036">
    <property type="component" value="Unassembled WGS sequence"/>
</dbReference>
<evidence type="ECO:0000313" key="1">
    <source>
        <dbReference type="EMBL" id="TVY10515.1"/>
    </source>
</evidence>
<protein>
    <submittedName>
        <fullName evidence="1">Uncharacterized protein</fullName>
    </submittedName>
</protein>
<gene>
    <name evidence="1" type="ORF">FPZ49_07195</name>
</gene>